<gene>
    <name evidence="2" type="ORF">PAI11_15780</name>
</gene>
<reference evidence="2 3" key="1">
    <citation type="journal article" date="2013" name="Biodegradation">
        <title>Quantitative proteomic analysis of ibuprofen-degrading Patulibacter sp. strain I11.</title>
        <authorList>
            <person name="Almeida B."/>
            <person name="Kjeldal H."/>
            <person name="Lolas I."/>
            <person name="Knudsen A.D."/>
            <person name="Carvalho G."/>
            <person name="Nielsen K.L."/>
            <person name="Barreto Crespo M.T."/>
            <person name="Stensballe A."/>
            <person name="Nielsen J.L."/>
        </authorList>
    </citation>
    <scope>NUCLEOTIDE SEQUENCE [LARGE SCALE GENOMIC DNA]</scope>
    <source>
        <strain evidence="2 3">I11</strain>
    </source>
</reference>
<feature type="signal peptide" evidence="1">
    <location>
        <begin position="1"/>
        <end position="19"/>
    </location>
</feature>
<proteinExistence type="predicted"/>
<evidence type="ECO:0000313" key="2">
    <source>
        <dbReference type="EMBL" id="EHN11541.1"/>
    </source>
</evidence>
<evidence type="ECO:0000313" key="3">
    <source>
        <dbReference type="Proteomes" id="UP000005143"/>
    </source>
</evidence>
<dbReference type="Gene3D" id="1.10.530.10">
    <property type="match status" value="1"/>
</dbReference>
<name>H0E452_9ACTN</name>
<keyword evidence="1" id="KW-0732">Signal</keyword>
<feature type="chain" id="PRO_5003531886" description="Transglycosylase SLT domain-containing protein" evidence="1">
    <location>
        <begin position="20"/>
        <end position="378"/>
    </location>
</feature>
<protein>
    <recommendedName>
        <fullName evidence="4">Transglycosylase SLT domain-containing protein</fullName>
    </recommendedName>
</protein>
<comment type="caution">
    <text evidence="2">The sequence shown here is derived from an EMBL/GenBank/DDBJ whole genome shotgun (WGS) entry which is preliminary data.</text>
</comment>
<dbReference type="InterPro" id="IPR023346">
    <property type="entry name" value="Lysozyme-like_dom_sf"/>
</dbReference>
<evidence type="ECO:0000256" key="1">
    <source>
        <dbReference type="SAM" id="SignalP"/>
    </source>
</evidence>
<dbReference type="SUPFAM" id="SSF53955">
    <property type="entry name" value="Lysozyme-like"/>
    <property type="match status" value="1"/>
</dbReference>
<keyword evidence="3" id="KW-1185">Reference proteome</keyword>
<organism evidence="2 3">
    <name type="scientific">Patulibacter medicamentivorans</name>
    <dbReference type="NCBI Taxonomy" id="1097667"/>
    <lineage>
        <taxon>Bacteria</taxon>
        <taxon>Bacillati</taxon>
        <taxon>Actinomycetota</taxon>
        <taxon>Thermoleophilia</taxon>
        <taxon>Solirubrobacterales</taxon>
        <taxon>Patulibacteraceae</taxon>
        <taxon>Patulibacter</taxon>
    </lineage>
</organism>
<dbReference type="Proteomes" id="UP000005143">
    <property type="component" value="Unassembled WGS sequence"/>
</dbReference>
<accession>H0E452</accession>
<dbReference type="AlphaFoldDB" id="H0E452"/>
<evidence type="ECO:0008006" key="4">
    <source>
        <dbReference type="Google" id="ProtNLM"/>
    </source>
</evidence>
<dbReference type="EMBL" id="AGUD01000095">
    <property type="protein sequence ID" value="EHN11541.1"/>
    <property type="molecule type" value="Genomic_DNA"/>
</dbReference>
<sequence>MLRVGGGLALVVLALVAFAIGGSGNDDCNDDESTDDVGILSAAAKDDIPKNAAEMYYSAAKQQNIDVAFLASIGAQECNHGRCPTINAVNGSGCVGWMQLGVGGRCGHYWDRNKCDGNDDGKMDVLDPWDNICGAAKGLRKEKGAPPAGGSEAKYRQAACDYYGACSDGVANYADEVMTRAKAYGFKGGDKTTELVNVGDPDGTSAGQCEAPAADGVLADGTDGQVTYTPNANRPGVAVTEDMKTVMRKIAGYYGHPITVCTGTNHNRLSSSGNVSDHWDGNGVDICSSANSFPASGGGKGDLIAAAAFRVAGQSEPDAVASGKRGGLVNITHGDFRFQIIWKTQKGGNHNDHVHVGVQRTNEVQQAVVSPLAARSGA</sequence>